<evidence type="ECO:0000313" key="1">
    <source>
        <dbReference type="EMBL" id="KAH7924254.1"/>
    </source>
</evidence>
<comment type="caution">
    <text evidence="1">The sequence shown here is derived from an EMBL/GenBank/DDBJ whole genome shotgun (WGS) entry which is preliminary data.</text>
</comment>
<evidence type="ECO:0000313" key="2">
    <source>
        <dbReference type="Proteomes" id="UP000790709"/>
    </source>
</evidence>
<proteinExistence type="predicted"/>
<name>A0ACB8BF09_9AGAM</name>
<reference evidence="1" key="1">
    <citation type="journal article" date="2021" name="New Phytol.">
        <title>Evolutionary innovations through gain and loss of genes in the ectomycorrhizal Boletales.</title>
        <authorList>
            <person name="Wu G."/>
            <person name="Miyauchi S."/>
            <person name="Morin E."/>
            <person name="Kuo A."/>
            <person name="Drula E."/>
            <person name="Varga T."/>
            <person name="Kohler A."/>
            <person name="Feng B."/>
            <person name="Cao Y."/>
            <person name="Lipzen A."/>
            <person name="Daum C."/>
            <person name="Hundley H."/>
            <person name="Pangilinan J."/>
            <person name="Johnson J."/>
            <person name="Barry K."/>
            <person name="LaButti K."/>
            <person name="Ng V."/>
            <person name="Ahrendt S."/>
            <person name="Min B."/>
            <person name="Choi I.G."/>
            <person name="Park H."/>
            <person name="Plett J.M."/>
            <person name="Magnuson J."/>
            <person name="Spatafora J.W."/>
            <person name="Nagy L.G."/>
            <person name="Henrissat B."/>
            <person name="Grigoriev I.V."/>
            <person name="Yang Z.L."/>
            <person name="Xu J."/>
            <person name="Martin F.M."/>
        </authorList>
    </citation>
    <scope>NUCLEOTIDE SEQUENCE</scope>
    <source>
        <strain evidence="1">KUC20120723A-06</strain>
    </source>
</reference>
<dbReference type="Proteomes" id="UP000790709">
    <property type="component" value="Unassembled WGS sequence"/>
</dbReference>
<organism evidence="1 2">
    <name type="scientific">Leucogyrophana mollusca</name>
    <dbReference type="NCBI Taxonomy" id="85980"/>
    <lineage>
        <taxon>Eukaryota</taxon>
        <taxon>Fungi</taxon>
        <taxon>Dikarya</taxon>
        <taxon>Basidiomycota</taxon>
        <taxon>Agaricomycotina</taxon>
        <taxon>Agaricomycetes</taxon>
        <taxon>Agaricomycetidae</taxon>
        <taxon>Boletales</taxon>
        <taxon>Boletales incertae sedis</taxon>
        <taxon>Leucogyrophana</taxon>
    </lineage>
</organism>
<dbReference type="EMBL" id="MU266429">
    <property type="protein sequence ID" value="KAH7924254.1"/>
    <property type="molecule type" value="Genomic_DNA"/>
</dbReference>
<sequence length="330" mass="36781">MVEIAKPPSPAQSSSPHPHPPSTPPPQTSSSYFVSAQDVLEKLRTAPNGTYAATPNLASTAEYFQGGREGDVLVSKLGETHEEYLLRGVFDISRNDFYFVPDGNFNPANSFQGKFEDVKLSCRLTASHHKDFKFSREDFHAIVKNIHALENLIPKEKNEEVKSIIQPSAAGDTIRLSHSLFKKKTHTAEDGDNDQDSVSSDALTDPSLGPDFEMSTWPVATNCKSVLNELATSHVIQPLPAWDVCHDLIPPRDYQQKLMGATVEVHMALVHHFIKSKKSHVFTLYLREMIVRRKPANLPTSPFKRRRLGTGPASEKLVKSKGKEKEKETK</sequence>
<protein>
    <submittedName>
        <fullName evidence="1">Uncharacterized protein</fullName>
    </submittedName>
</protein>
<gene>
    <name evidence="1" type="ORF">BV22DRAFT_1165729</name>
</gene>
<keyword evidence="2" id="KW-1185">Reference proteome</keyword>
<accession>A0ACB8BF09</accession>